<gene>
    <name evidence="2" type="ORF">K466DRAFT_134475</name>
</gene>
<protein>
    <submittedName>
        <fullName evidence="2">Uncharacterized protein</fullName>
    </submittedName>
</protein>
<dbReference type="InParanoid" id="A0A5C3PAX4"/>
<name>A0A5C3PAX4_9APHY</name>
<evidence type="ECO:0000313" key="3">
    <source>
        <dbReference type="Proteomes" id="UP000308197"/>
    </source>
</evidence>
<accession>A0A5C3PAX4</accession>
<proteinExistence type="predicted"/>
<feature type="region of interest" description="Disordered" evidence="1">
    <location>
        <begin position="60"/>
        <end position="81"/>
    </location>
</feature>
<dbReference type="AlphaFoldDB" id="A0A5C3PAX4"/>
<evidence type="ECO:0000313" key="2">
    <source>
        <dbReference type="EMBL" id="TFK86885.1"/>
    </source>
</evidence>
<dbReference type="Proteomes" id="UP000308197">
    <property type="component" value="Unassembled WGS sequence"/>
</dbReference>
<dbReference type="EMBL" id="ML211178">
    <property type="protein sequence ID" value="TFK86885.1"/>
    <property type="molecule type" value="Genomic_DNA"/>
</dbReference>
<evidence type="ECO:0000256" key="1">
    <source>
        <dbReference type="SAM" id="MobiDB-lite"/>
    </source>
</evidence>
<keyword evidence="3" id="KW-1185">Reference proteome</keyword>
<sequence>MRRRTCAAPCIIVTPATTARRQRRSDTTITTTTTSEYSALTAYIHICYIQRLVATFQSPEYNGSDTEEDENLQEHKTARSQ</sequence>
<reference evidence="2 3" key="1">
    <citation type="journal article" date="2019" name="Nat. Ecol. Evol.">
        <title>Megaphylogeny resolves global patterns of mushroom evolution.</title>
        <authorList>
            <person name="Varga T."/>
            <person name="Krizsan K."/>
            <person name="Foldi C."/>
            <person name="Dima B."/>
            <person name="Sanchez-Garcia M."/>
            <person name="Sanchez-Ramirez S."/>
            <person name="Szollosi G.J."/>
            <person name="Szarkandi J.G."/>
            <person name="Papp V."/>
            <person name="Albert L."/>
            <person name="Andreopoulos W."/>
            <person name="Angelini C."/>
            <person name="Antonin V."/>
            <person name="Barry K.W."/>
            <person name="Bougher N.L."/>
            <person name="Buchanan P."/>
            <person name="Buyck B."/>
            <person name="Bense V."/>
            <person name="Catcheside P."/>
            <person name="Chovatia M."/>
            <person name="Cooper J."/>
            <person name="Damon W."/>
            <person name="Desjardin D."/>
            <person name="Finy P."/>
            <person name="Geml J."/>
            <person name="Haridas S."/>
            <person name="Hughes K."/>
            <person name="Justo A."/>
            <person name="Karasinski D."/>
            <person name="Kautmanova I."/>
            <person name="Kiss B."/>
            <person name="Kocsube S."/>
            <person name="Kotiranta H."/>
            <person name="LaButti K.M."/>
            <person name="Lechner B.E."/>
            <person name="Liimatainen K."/>
            <person name="Lipzen A."/>
            <person name="Lukacs Z."/>
            <person name="Mihaltcheva S."/>
            <person name="Morgado L.N."/>
            <person name="Niskanen T."/>
            <person name="Noordeloos M.E."/>
            <person name="Ohm R.A."/>
            <person name="Ortiz-Santana B."/>
            <person name="Ovrebo C."/>
            <person name="Racz N."/>
            <person name="Riley R."/>
            <person name="Savchenko A."/>
            <person name="Shiryaev A."/>
            <person name="Soop K."/>
            <person name="Spirin V."/>
            <person name="Szebenyi C."/>
            <person name="Tomsovsky M."/>
            <person name="Tulloss R.E."/>
            <person name="Uehling J."/>
            <person name="Grigoriev I.V."/>
            <person name="Vagvolgyi C."/>
            <person name="Papp T."/>
            <person name="Martin F.M."/>
            <person name="Miettinen O."/>
            <person name="Hibbett D.S."/>
            <person name="Nagy L.G."/>
        </authorList>
    </citation>
    <scope>NUCLEOTIDE SEQUENCE [LARGE SCALE GENOMIC DNA]</scope>
    <source>
        <strain evidence="2 3">HHB13444</strain>
    </source>
</reference>
<organism evidence="2 3">
    <name type="scientific">Polyporus arcularius HHB13444</name>
    <dbReference type="NCBI Taxonomy" id="1314778"/>
    <lineage>
        <taxon>Eukaryota</taxon>
        <taxon>Fungi</taxon>
        <taxon>Dikarya</taxon>
        <taxon>Basidiomycota</taxon>
        <taxon>Agaricomycotina</taxon>
        <taxon>Agaricomycetes</taxon>
        <taxon>Polyporales</taxon>
        <taxon>Polyporaceae</taxon>
        <taxon>Polyporus</taxon>
    </lineage>
</organism>
<feature type="compositionally biased region" description="Basic and acidic residues" evidence="1">
    <location>
        <begin position="72"/>
        <end position="81"/>
    </location>
</feature>